<dbReference type="EMBL" id="JAWQEG010000918">
    <property type="protein sequence ID" value="KAK3884086.1"/>
    <property type="molecule type" value="Genomic_DNA"/>
</dbReference>
<protein>
    <submittedName>
        <fullName evidence="10">Uncharacterized protein</fullName>
    </submittedName>
</protein>
<sequence length="297" mass="32794">MEAGKLLLSLVLFLLRPSQHTEFVIINDHTLPGVNEVVQSASELRAATTILTATPAPDLSQLLVALTSFHTNNLRYMVLLCSANTTRTVFDMVSRHNLESRRVRWLVVVEEPYFVPLILYTLREGSMTATSGIFKAIYDTLDPSRSFSPSRLIGFADVVKKNTAYMSGWVGSEIYAIKQGRELFHLARNTFNPQGYGIACHTGAPYTPTLNLMLGRMIQAGLVGKWHKDEVTNFKMKQSTNKGRGDGQGEGVNVGQGRIAVRALALDHLQGAFYILGFGALLAACILFIEILIHLLI</sequence>
<evidence type="ECO:0000256" key="1">
    <source>
        <dbReference type="ARBA" id="ARBA00004651"/>
    </source>
</evidence>
<dbReference type="Proteomes" id="UP001286313">
    <property type="component" value="Unassembled WGS sequence"/>
</dbReference>
<comment type="subcellular location">
    <subcellularLocation>
        <location evidence="1">Cell membrane</location>
        <topology evidence="1">Multi-pass membrane protein</topology>
    </subcellularLocation>
</comment>
<keyword evidence="5 8" id="KW-0472">Membrane</keyword>
<dbReference type="AlphaFoldDB" id="A0AAE1G2R1"/>
<keyword evidence="4 8" id="KW-1133">Transmembrane helix</keyword>
<evidence type="ECO:0000256" key="2">
    <source>
        <dbReference type="ARBA" id="ARBA00022475"/>
    </source>
</evidence>
<feature type="signal peptide" evidence="9">
    <location>
        <begin position="1"/>
        <end position="20"/>
    </location>
</feature>
<feature type="transmembrane region" description="Helical" evidence="8">
    <location>
        <begin position="272"/>
        <end position="296"/>
    </location>
</feature>
<gene>
    <name evidence="10" type="ORF">Pcinc_011622</name>
</gene>
<evidence type="ECO:0000256" key="3">
    <source>
        <dbReference type="ARBA" id="ARBA00022692"/>
    </source>
</evidence>
<evidence type="ECO:0000256" key="6">
    <source>
        <dbReference type="ARBA" id="ARBA00023170"/>
    </source>
</evidence>
<evidence type="ECO:0000256" key="5">
    <source>
        <dbReference type="ARBA" id="ARBA00023136"/>
    </source>
</evidence>
<comment type="caution">
    <text evidence="10">The sequence shown here is derived from an EMBL/GenBank/DDBJ whole genome shotgun (WGS) entry which is preliminary data.</text>
</comment>
<evidence type="ECO:0000313" key="11">
    <source>
        <dbReference type="Proteomes" id="UP001286313"/>
    </source>
</evidence>
<name>A0AAE1G2R1_PETCI</name>
<dbReference type="InterPro" id="IPR052192">
    <property type="entry name" value="Insect_Ionotropic_Sensory_Rcpt"/>
</dbReference>
<accession>A0AAE1G2R1</accession>
<keyword evidence="9" id="KW-0732">Signal</keyword>
<dbReference type="GO" id="GO:0005886">
    <property type="term" value="C:plasma membrane"/>
    <property type="evidence" value="ECO:0007669"/>
    <property type="project" value="UniProtKB-SubCell"/>
</dbReference>
<feature type="chain" id="PRO_5042171511" evidence="9">
    <location>
        <begin position="21"/>
        <end position="297"/>
    </location>
</feature>
<evidence type="ECO:0000256" key="7">
    <source>
        <dbReference type="ARBA" id="ARBA00023180"/>
    </source>
</evidence>
<dbReference type="PANTHER" id="PTHR42643">
    <property type="entry name" value="IONOTROPIC RECEPTOR 20A-RELATED"/>
    <property type="match status" value="1"/>
</dbReference>
<evidence type="ECO:0000256" key="9">
    <source>
        <dbReference type="SAM" id="SignalP"/>
    </source>
</evidence>
<proteinExistence type="predicted"/>
<evidence type="ECO:0000256" key="8">
    <source>
        <dbReference type="SAM" id="Phobius"/>
    </source>
</evidence>
<organism evidence="10 11">
    <name type="scientific">Petrolisthes cinctipes</name>
    <name type="common">Flat porcelain crab</name>
    <dbReference type="NCBI Taxonomy" id="88211"/>
    <lineage>
        <taxon>Eukaryota</taxon>
        <taxon>Metazoa</taxon>
        <taxon>Ecdysozoa</taxon>
        <taxon>Arthropoda</taxon>
        <taxon>Crustacea</taxon>
        <taxon>Multicrustacea</taxon>
        <taxon>Malacostraca</taxon>
        <taxon>Eumalacostraca</taxon>
        <taxon>Eucarida</taxon>
        <taxon>Decapoda</taxon>
        <taxon>Pleocyemata</taxon>
        <taxon>Anomura</taxon>
        <taxon>Galatheoidea</taxon>
        <taxon>Porcellanidae</taxon>
        <taxon>Petrolisthes</taxon>
    </lineage>
</organism>
<keyword evidence="2" id="KW-1003">Cell membrane</keyword>
<reference evidence="10" key="1">
    <citation type="submission" date="2023-10" db="EMBL/GenBank/DDBJ databases">
        <title>Genome assemblies of two species of porcelain crab, Petrolisthes cinctipes and Petrolisthes manimaculis (Anomura: Porcellanidae).</title>
        <authorList>
            <person name="Angst P."/>
        </authorList>
    </citation>
    <scope>NUCLEOTIDE SEQUENCE</scope>
    <source>
        <strain evidence="10">PB745_01</strain>
        <tissue evidence="10">Gill</tissue>
    </source>
</reference>
<keyword evidence="7" id="KW-0325">Glycoprotein</keyword>
<evidence type="ECO:0000256" key="4">
    <source>
        <dbReference type="ARBA" id="ARBA00022989"/>
    </source>
</evidence>
<dbReference type="PANTHER" id="PTHR42643:SF24">
    <property type="entry name" value="IONOTROPIC RECEPTOR 60A"/>
    <property type="match status" value="1"/>
</dbReference>
<evidence type="ECO:0000313" key="10">
    <source>
        <dbReference type="EMBL" id="KAK3884086.1"/>
    </source>
</evidence>
<keyword evidence="3 8" id="KW-0812">Transmembrane</keyword>
<keyword evidence="11" id="KW-1185">Reference proteome</keyword>
<keyword evidence="6" id="KW-0675">Receptor</keyword>